<evidence type="ECO:0000313" key="1">
    <source>
        <dbReference type="EMBL" id="GGC19617.1"/>
    </source>
</evidence>
<protein>
    <submittedName>
        <fullName evidence="1">Uncharacterized protein</fullName>
    </submittedName>
</protein>
<dbReference type="Pfam" id="PF25691">
    <property type="entry name" value="BW3TFN"/>
    <property type="match status" value="2"/>
</dbReference>
<dbReference type="RefSeq" id="WP_188483902.1">
    <property type="nucleotide sequence ID" value="NZ_BMFC01000016.1"/>
</dbReference>
<comment type="caution">
    <text evidence="1">The sequence shown here is derived from an EMBL/GenBank/DDBJ whole genome shotgun (WGS) entry which is preliminary data.</text>
</comment>
<dbReference type="InterPro" id="IPR058040">
    <property type="entry name" value="BW3TFN"/>
</dbReference>
<accession>A0ABQ1L5D5</accession>
<dbReference type="Proteomes" id="UP000645462">
    <property type="component" value="Unassembled WGS sequence"/>
</dbReference>
<evidence type="ECO:0000313" key="2">
    <source>
        <dbReference type="Proteomes" id="UP000645462"/>
    </source>
</evidence>
<sequence length="231" mass="24430">MAIMTRSGRAALADAIRQRPLHLAWGTGNTAWDSTAPQGALTFGANDVLQLPHAYVSGVALASADGITTYSAGTDYTVDSSTGRVTRIVTGGIPTEATVRAGYTIDTPPPDVTQTGLLGELGRRAVDEVAFVVADDAGAIVAPTGRFTLSATPTNHLFVRVRFEFEDAPDAVIREQGLFVGTITDPALPAGLRYFEPAAITDPGILLIVQNTVPIIRQPSTRETFEFVVTF</sequence>
<dbReference type="EMBL" id="BMFC01000016">
    <property type="protein sequence ID" value="GGC19617.1"/>
    <property type="molecule type" value="Genomic_DNA"/>
</dbReference>
<keyword evidence="2" id="KW-1185">Reference proteome</keyword>
<organism evidence="1 2">
    <name type="scientific">Marivita lacus</name>
    <dbReference type="NCBI Taxonomy" id="1323742"/>
    <lineage>
        <taxon>Bacteria</taxon>
        <taxon>Pseudomonadati</taxon>
        <taxon>Pseudomonadota</taxon>
        <taxon>Alphaproteobacteria</taxon>
        <taxon>Rhodobacterales</taxon>
        <taxon>Roseobacteraceae</taxon>
        <taxon>Marivita</taxon>
    </lineage>
</organism>
<name>A0ABQ1L5D5_9RHOB</name>
<gene>
    <name evidence="1" type="ORF">GCM10011363_40400</name>
</gene>
<reference evidence="2" key="1">
    <citation type="journal article" date="2019" name="Int. J. Syst. Evol. Microbiol.">
        <title>The Global Catalogue of Microorganisms (GCM) 10K type strain sequencing project: providing services to taxonomists for standard genome sequencing and annotation.</title>
        <authorList>
            <consortium name="The Broad Institute Genomics Platform"/>
            <consortium name="The Broad Institute Genome Sequencing Center for Infectious Disease"/>
            <person name="Wu L."/>
            <person name="Ma J."/>
        </authorList>
    </citation>
    <scope>NUCLEOTIDE SEQUENCE [LARGE SCALE GENOMIC DNA]</scope>
    <source>
        <strain evidence="2">CGMCC 1.12478</strain>
    </source>
</reference>
<proteinExistence type="predicted"/>